<organism evidence="1 2">
    <name type="scientific">Anisodus tanguticus</name>
    <dbReference type="NCBI Taxonomy" id="243964"/>
    <lineage>
        <taxon>Eukaryota</taxon>
        <taxon>Viridiplantae</taxon>
        <taxon>Streptophyta</taxon>
        <taxon>Embryophyta</taxon>
        <taxon>Tracheophyta</taxon>
        <taxon>Spermatophyta</taxon>
        <taxon>Magnoliopsida</taxon>
        <taxon>eudicotyledons</taxon>
        <taxon>Gunneridae</taxon>
        <taxon>Pentapetalae</taxon>
        <taxon>asterids</taxon>
        <taxon>lamiids</taxon>
        <taxon>Solanales</taxon>
        <taxon>Solanaceae</taxon>
        <taxon>Solanoideae</taxon>
        <taxon>Hyoscyameae</taxon>
        <taxon>Anisodus</taxon>
    </lineage>
</organism>
<keyword evidence="2" id="KW-1185">Reference proteome</keyword>
<dbReference type="EMBL" id="JAVYJV010000015">
    <property type="protein sequence ID" value="KAK4351991.1"/>
    <property type="molecule type" value="Genomic_DNA"/>
</dbReference>
<protein>
    <submittedName>
        <fullName evidence="1">Uncharacterized protein</fullName>
    </submittedName>
</protein>
<gene>
    <name evidence="1" type="ORF">RND71_027509</name>
</gene>
<evidence type="ECO:0000313" key="2">
    <source>
        <dbReference type="Proteomes" id="UP001291623"/>
    </source>
</evidence>
<dbReference type="AlphaFoldDB" id="A0AAE1RHR1"/>
<reference evidence="1" key="1">
    <citation type="submission" date="2023-12" db="EMBL/GenBank/DDBJ databases">
        <title>Genome assembly of Anisodus tanguticus.</title>
        <authorList>
            <person name="Wang Y.-J."/>
        </authorList>
    </citation>
    <scope>NUCLEOTIDE SEQUENCE</scope>
    <source>
        <strain evidence="1">KB-2021</strain>
        <tissue evidence="1">Leaf</tissue>
    </source>
</reference>
<name>A0AAE1RHR1_9SOLA</name>
<proteinExistence type="predicted"/>
<accession>A0AAE1RHR1</accession>
<evidence type="ECO:0000313" key="1">
    <source>
        <dbReference type="EMBL" id="KAK4351991.1"/>
    </source>
</evidence>
<comment type="caution">
    <text evidence="1">The sequence shown here is derived from an EMBL/GenBank/DDBJ whole genome shotgun (WGS) entry which is preliminary data.</text>
</comment>
<sequence length="68" mass="7978">MSTKMLDDDREMNYYDNNVYDVPADFDDFENNIYFSLTFEASKSMLCDIFGLFLFLLDSGCKLPFISM</sequence>
<dbReference type="Proteomes" id="UP001291623">
    <property type="component" value="Unassembled WGS sequence"/>
</dbReference>